<protein>
    <submittedName>
        <fullName evidence="1">PAS domain-containing protein</fullName>
    </submittedName>
</protein>
<sequence length="165" mass="19376">MFDKTNIFEGLYGNPRIICPSEAPSSFQKIYTYFNRYFDKDVLPKRKDLNPADHKKLLPKMTLVNIKYTEDSLDDHITYAGSDVDDFFGSYSFQNMSNIKDLDVYYRYKAVVSHLQKTRQPLFVKVEKLTRKYYFYSATFAFLPFSEDGDSISQIVSIFQKQVKS</sequence>
<reference evidence="1" key="1">
    <citation type="submission" date="2023-04" db="EMBL/GenBank/DDBJ databases">
        <title>Complete genome sequence of Temperatibacter marinus.</title>
        <authorList>
            <person name="Rong J.-C."/>
            <person name="Yi M.-L."/>
            <person name="Zhao Q."/>
        </authorList>
    </citation>
    <scope>NUCLEOTIDE SEQUENCE</scope>
    <source>
        <strain evidence="1">NBRC 110045</strain>
    </source>
</reference>
<dbReference type="Proteomes" id="UP001268683">
    <property type="component" value="Chromosome"/>
</dbReference>
<evidence type="ECO:0000313" key="2">
    <source>
        <dbReference type="Proteomes" id="UP001268683"/>
    </source>
</evidence>
<name>A0AA52HBE8_9PROT</name>
<organism evidence="1 2">
    <name type="scientific">Temperatibacter marinus</name>
    <dbReference type="NCBI Taxonomy" id="1456591"/>
    <lineage>
        <taxon>Bacteria</taxon>
        <taxon>Pseudomonadati</taxon>
        <taxon>Pseudomonadota</taxon>
        <taxon>Alphaproteobacteria</taxon>
        <taxon>Kordiimonadales</taxon>
        <taxon>Temperatibacteraceae</taxon>
        <taxon>Temperatibacter</taxon>
    </lineage>
</organism>
<gene>
    <name evidence="1" type="ORF">QGN29_04145</name>
</gene>
<dbReference type="KEGG" id="tmk:QGN29_04145"/>
<keyword evidence="2" id="KW-1185">Reference proteome</keyword>
<dbReference type="AlphaFoldDB" id="A0AA52HBE8"/>
<proteinExistence type="predicted"/>
<dbReference type="EMBL" id="CP123872">
    <property type="protein sequence ID" value="WND03563.1"/>
    <property type="molecule type" value="Genomic_DNA"/>
</dbReference>
<dbReference type="RefSeq" id="WP_310799416.1">
    <property type="nucleotide sequence ID" value="NZ_CP123872.1"/>
</dbReference>
<dbReference type="Pfam" id="PF07310">
    <property type="entry name" value="PAS_5"/>
    <property type="match status" value="1"/>
</dbReference>
<evidence type="ECO:0000313" key="1">
    <source>
        <dbReference type="EMBL" id="WND03563.1"/>
    </source>
</evidence>
<accession>A0AA52HBE8</accession>
<dbReference type="InterPro" id="IPR009922">
    <property type="entry name" value="DUF1457"/>
</dbReference>